<keyword evidence="2" id="KW-1185">Reference proteome</keyword>
<comment type="caution">
    <text evidence="1">The sequence shown here is derived from an EMBL/GenBank/DDBJ whole genome shotgun (WGS) entry which is preliminary data.</text>
</comment>
<name>A0ACC1KYS7_9FUNG</name>
<dbReference type="EMBL" id="JANBUN010001560">
    <property type="protein sequence ID" value="KAJ2797602.1"/>
    <property type="molecule type" value="Genomic_DNA"/>
</dbReference>
<evidence type="ECO:0000313" key="1">
    <source>
        <dbReference type="EMBL" id="KAJ2797602.1"/>
    </source>
</evidence>
<proteinExistence type="predicted"/>
<dbReference type="Proteomes" id="UP001140087">
    <property type="component" value="Unassembled WGS sequence"/>
</dbReference>
<reference evidence="1" key="1">
    <citation type="submission" date="2022-07" db="EMBL/GenBank/DDBJ databases">
        <title>Phylogenomic reconstructions and comparative analyses of Kickxellomycotina fungi.</title>
        <authorList>
            <person name="Reynolds N.K."/>
            <person name="Stajich J.E."/>
            <person name="Barry K."/>
            <person name="Grigoriev I.V."/>
            <person name="Crous P."/>
            <person name="Smith M.E."/>
        </authorList>
    </citation>
    <scope>NUCLEOTIDE SEQUENCE</scope>
    <source>
        <strain evidence="1">BCRC 34780</strain>
    </source>
</reference>
<sequence>MTTTPARRSTRVSKTPSRLAAGSTTPRKRGQSSAAASAFAHPTPASSKRQRTGRGRQAARTKAASGDDEEAAAGASSEEEEKVEEAPASSGNESVSDSEPASDFEQPRSRAPRTPRTPRRAGRRSAAGGTANARKTKAARAAAAAADSGATGDEPSQLLEALLDDKAAVAQVAMDWIESYGDDADAALCELINFVIRLTGCRGRITTEALYETDGIAGVLEGLQEQTIAALKRREADADADDLLLGRTKEQRRLRKSALQMVQQLV</sequence>
<accession>A0ACC1KYS7</accession>
<gene>
    <name evidence="1" type="primary">IRR1</name>
    <name evidence="1" type="ORF">H4R21_004255</name>
</gene>
<feature type="non-terminal residue" evidence="1">
    <location>
        <position position="266"/>
    </location>
</feature>
<protein>
    <submittedName>
        <fullName evidence="1">Cohesin complex subunit</fullName>
    </submittedName>
</protein>
<organism evidence="1 2">
    <name type="scientific">Coemansia helicoidea</name>
    <dbReference type="NCBI Taxonomy" id="1286919"/>
    <lineage>
        <taxon>Eukaryota</taxon>
        <taxon>Fungi</taxon>
        <taxon>Fungi incertae sedis</taxon>
        <taxon>Zoopagomycota</taxon>
        <taxon>Kickxellomycotina</taxon>
        <taxon>Kickxellomycetes</taxon>
        <taxon>Kickxellales</taxon>
        <taxon>Kickxellaceae</taxon>
        <taxon>Coemansia</taxon>
    </lineage>
</organism>
<evidence type="ECO:0000313" key="2">
    <source>
        <dbReference type="Proteomes" id="UP001140087"/>
    </source>
</evidence>